<dbReference type="EMBL" id="JAFBMS010000005">
    <property type="protein sequence ID" value="KAG9352375.1"/>
    <property type="molecule type" value="Genomic_DNA"/>
</dbReference>
<evidence type="ECO:0000313" key="2">
    <source>
        <dbReference type="EMBL" id="KAG9352375.1"/>
    </source>
</evidence>
<evidence type="ECO:0000313" key="3">
    <source>
        <dbReference type="Proteomes" id="UP000824540"/>
    </source>
</evidence>
<name>A0A8T2PIP9_9TELE</name>
<feature type="compositionally biased region" description="Low complexity" evidence="1">
    <location>
        <begin position="33"/>
        <end position="44"/>
    </location>
</feature>
<organism evidence="2 3">
    <name type="scientific">Albula glossodonta</name>
    <name type="common">roundjaw bonefish</name>
    <dbReference type="NCBI Taxonomy" id="121402"/>
    <lineage>
        <taxon>Eukaryota</taxon>
        <taxon>Metazoa</taxon>
        <taxon>Chordata</taxon>
        <taxon>Craniata</taxon>
        <taxon>Vertebrata</taxon>
        <taxon>Euteleostomi</taxon>
        <taxon>Actinopterygii</taxon>
        <taxon>Neopterygii</taxon>
        <taxon>Teleostei</taxon>
        <taxon>Albuliformes</taxon>
        <taxon>Albulidae</taxon>
        <taxon>Albula</taxon>
    </lineage>
</organism>
<feature type="region of interest" description="Disordered" evidence="1">
    <location>
        <begin position="1"/>
        <end position="50"/>
    </location>
</feature>
<gene>
    <name evidence="2" type="ORF">JZ751_020788</name>
</gene>
<reference evidence="2" key="1">
    <citation type="thesis" date="2021" institute="BYU ScholarsArchive" country="Provo, UT, USA">
        <title>Applications of and Algorithms for Genome Assembly and Genomic Analyses with an Emphasis on Marine Teleosts.</title>
        <authorList>
            <person name="Pickett B.D."/>
        </authorList>
    </citation>
    <scope>NUCLEOTIDE SEQUENCE</scope>
    <source>
        <strain evidence="2">HI-2016</strain>
    </source>
</reference>
<sequence>MARANPAATRSGSDSLSERRGEPSFSEPRSELAAGDPGGDSSSEPSERLFLLPLSDCSESEWAGRLLFTGRSLPESSSSEFWERRGLPASLPERFLSSSDSLSEAMRFRPSSSEEESEDEMMALDLILPFRDGGMRSGLACSQKEQKNTESEEDKAMVGVRGRLGLMIGVGPSEWAGSWYNLCKLDPRLHIVRILLCHLLEMAL</sequence>
<dbReference type="Proteomes" id="UP000824540">
    <property type="component" value="Unassembled WGS sequence"/>
</dbReference>
<protein>
    <submittedName>
        <fullName evidence="2">Uncharacterized protein</fullName>
    </submittedName>
</protein>
<evidence type="ECO:0000256" key="1">
    <source>
        <dbReference type="SAM" id="MobiDB-lite"/>
    </source>
</evidence>
<comment type="caution">
    <text evidence="2">The sequence shown here is derived from an EMBL/GenBank/DDBJ whole genome shotgun (WGS) entry which is preliminary data.</text>
</comment>
<accession>A0A8T2PIP9</accession>
<keyword evidence="3" id="KW-1185">Reference proteome</keyword>
<proteinExistence type="predicted"/>
<dbReference type="AlphaFoldDB" id="A0A8T2PIP9"/>